<dbReference type="InterPro" id="IPR036179">
    <property type="entry name" value="Ig-like_dom_sf"/>
</dbReference>
<feature type="domain" description="Fibronectin type-III" evidence="5">
    <location>
        <begin position="445"/>
        <end position="542"/>
    </location>
</feature>
<dbReference type="FunFam" id="2.60.40.10:FF:000135">
    <property type="entry name" value="Titin a"/>
    <property type="match status" value="2"/>
</dbReference>
<dbReference type="InterPro" id="IPR003599">
    <property type="entry name" value="Ig_sub"/>
</dbReference>
<evidence type="ECO:0000313" key="7">
    <source>
        <dbReference type="Proteomes" id="UP001221898"/>
    </source>
</evidence>
<feature type="domain" description="Fibronectin type-III" evidence="5">
    <location>
        <begin position="1423"/>
        <end position="1521"/>
    </location>
</feature>
<dbReference type="PROSITE" id="PS50835">
    <property type="entry name" value="IG_LIKE"/>
    <property type="match status" value="4"/>
</dbReference>
<dbReference type="Gene3D" id="2.60.40.10">
    <property type="entry name" value="Immunoglobulins"/>
    <property type="match status" value="18"/>
</dbReference>
<feature type="domain" description="Ig-like" evidence="4">
    <location>
        <begin position="137"/>
        <end position="229"/>
    </location>
</feature>
<dbReference type="InterPro" id="IPR003961">
    <property type="entry name" value="FN3_dom"/>
</dbReference>
<feature type="domain" description="Fibronectin type-III" evidence="5">
    <location>
        <begin position="944"/>
        <end position="1039"/>
    </location>
</feature>
<dbReference type="FunFam" id="2.60.40.10:FF:000031">
    <property type="entry name" value="Myosin-binding protein C, slow type"/>
    <property type="match status" value="1"/>
</dbReference>
<feature type="region of interest" description="Disordered" evidence="3">
    <location>
        <begin position="1085"/>
        <end position="1117"/>
    </location>
</feature>
<dbReference type="SMART" id="SM00060">
    <property type="entry name" value="FN3"/>
    <property type="match status" value="12"/>
</dbReference>
<dbReference type="InterPro" id="IPR013783">
    <property type="entry name" value="Ig-like_fold"/>
</dbReference>
<dbReference type="FunFam" id="2.60.40.10:FF:000002">
    <property type="entry name" value="Titin a"/>
    <property type="match status" value="2"/>
</dbReference>
<dbReference type="SUPFAM" id="SSF48726">
    <property type="entry name" value="Immunoglobulin"/>
    <property type="match status" value="5"/>
</dbReference>
<feature type="domain" description="Fibronectin type-III" evidence="5">
    <location>
        <begin position="236"/>
        <end position="333"/>
    </location>
</feature>
<evidence type="ECO:0000259" key="5">
    <source>
        <dbReference type="PROSITE" id="PS50853"/>
    </source>
</evidence>
<dbReference type="InterPro" id="IPR003598">
    <property type="entry name" value="Ig_sub2"/>
</dbReference>
<dbReference type="FunFam" id="2.60.40.10:FF:000127">
    <property type="entry name" value="titin isoform X1"/>
    <property type="match status" value="2"/>
</dbReference>
<gene>
    <name evidence="6" type="ORF">AAFF_G00328250</name>
</gene>
<dbReference type="SMART" id="SM00408">
    <property type="entry name" value="IGc2"/>
    <property type="match status" value="4"/>
</dbReference>
<dbReference type="FunFam" id="2.60.40.10:FF:001343">
    <property type="entry name" value="titin isoform X1"/>
    <property type="match status" value="1"/>
</dbReference>
<protein>
    <recommendedName>
        <fullName evidence="8">Titin</fullName>
    </recommendedName>
</protein>
<dbReference type="Pfam" id="PF00041">
    <property type="entry name" value="fn3"/>
    <property type="match status" value="12"/>
</dbReference>
<feature type="domain" description="Ig-like" evidence="4">
    <location>
        <begin position="1616"/>
        <end position="1703"/>
    </location>
</feature>
<sequence>MEGKEYLFSVTACNKCGPGEPAYIDEPVNVSSPATVPDPPENLKWRDKSAKGIYLSWEPPKYDGGSGIKGYNVDRCQRGTDKWESCGHAVPELKLQVSGLTEGQWYAYRVRATNRLGASRPCRATDEILAVDPKEPPEIQLDVKLLAGLTAKAGAKIELPADVMGKPEPKITWTKADLVLKTDDDRISITTKPGHSTVTIANTKRDDTATYIIEAVNSSGRATATVDVNILDKPGPPAAFDISEITKESCFLAWNPPRDDGGSPVTNYIVERKASDSEAWQKLSSTVKQTTFKACKLVAMKEYTFRVFDSPGAPTKLEPSDIAKDSLTLTWYEPDEDGGSPITDPPWAPGKPYIGDIAKTSAFLQWTKPEHDGGAKIESYVIELLKSGTENWVHVAEDIPMTEHLLKGLMETQEYSFRVRAVNIAGESEPSDPSDPVVCKERLYPPSTPLWLEVINITKISAELKWAPPEQDGGSPITSYIVEKRDVKRKSWQAVDTTVRETQYTVTPLNEGSLYVFRVAAENAVGQSDYCELEDSILAKDTFTTPGPPYALTVLEVTKRHVDMKWEPPKNDGGRPITKYVIEKKEKLGTRWLKAGKTSVSECKYTVSDVVEGTEVQFQVRAENEAGVGNPSEPTEVLTIEDPTSPPSPPLELHITEASREHINITWKPPAKAGGSPVTGYHIELSEAGTEKWMRINSRPVKELKYKAEEGIVPEKQYVMRVRAINAIGVSDPSEISEKVSAKDPDCIPTIALTTQDIVVVEGGKMNLPVPYRAIPTPKVTWQKDGIELKADDRITMSCELTISHLDIFSCKHGDAGVYTVTLENTLGSATGTINVKVIGLPGQCKDIVASEVTKDSCKISWQPPDNDGGTPIVHYVLERREAVKKTFMPVMSGENKVSCVVKDLLINGEYYFRVKAVNKIGGGEYLENRNPVITEEQKQRPDPPIDVEVHNPTSQSVTLTWKPPAYDGGCSITGYILEKIEKDGDSFERCCESLVPGMSYTLMDLTDGNEYQFRVRAENAAGASEPSLSTAMVIAMDPVDPPKVSLKGSLQYGLSLKTGGEIQIDAWISGSPYPTVTWFRNDEPVRPETIKKRQDKPSARKKKGKDATAEPEVPYHPSLTERLSFDTCKKGEYSIMIRDSIRSDHGNFMIKVENLHGVATASCKVNVLGEEYMFRVVAKNRYGCGPPVDLGPIPAVDPKGAPTAPEKFHYTERDHPSPPQSIVASDIKSESCYLTWDAPEDNGGSEITNYIIESRDASKKKSDWEKIATCIIERRYGVSKLETNGVYQFRISAENKFTITAKNIAGQKVVKVRVNVLDIPGPPKELKVSDITRGTCRLTWKPPDNDGGERIQSYFIEKKTVAGKAWTKVNPACGSQSFVVPDLIGGEDYLFRVRAENCFGMGPLIETIQRTKARDPIMPPDTPTRVKIRSVTKNMVTLTWKPPRHDGGAPVTHYNVEQLCWDPSGMQKESWRQCNRRDIEETIFNIEDLNEGGEYEFRVKAVNEAGAPQIELNEFMEDEQGADIQIVAKIKGCPFPTLTWQKAPPHKSDAKADVQYDEHINKLVSDDSCTLVIQQGKREDTGVYTLTASNSLGKASKEMRLNVLVIEVKDRTIAPEVDLDAAVKERIVVHAGGVIRILAYVSGKPAPKITWSRDEGPVPQEAVVETTAISSALVIKKCTRKHQGIYTLTAKNEGGERKKPIIVDVLENEMGVGDPSPPSKPILAKDPIVLPGPPVLPQAVDKAKDSVSLSWHPPRHDGKGRIFGYIVEYLKVGDEEWTKANETPESCPETKLKVMNLADGAMYKFRVMAVNAAGSSEPAYVKEPVKVEDRLEPPELLLDANMARDHLSMVGTLITLSAVIKGMPFPTVTWKKNGADVPPNAAIENLCHNKRKTCTPSDLEENGN</sequence>
<accession>A0AAD7TAE7</accession>
<feature type="domain" description="Fibronectin type-III" evidence="5">
    <location>
        <begin position="39"/>
        <end position="133"/>
    </location>
</feature>
<keyword evidence="7" id="KW-1185">Reference proteome</keyword>
<evidence type="ECO:0000313" key="6">
    <source>
        <dbReference type="EMBL" id="KAJ8416947.1"/>
    </source>
</evidence>
<dbReference type="SUPFAM" id="SSF49265">
    <property type="entry name" value="Fibronectin type III"/>
    <property type="match status" value="9"/>
</dbReference>
<evidence type="ECO:0000256" key="1">
    <source>
        <dbReference type="ARBA" id="ARBA00022737"/>
    </source>
</evidence>
<feature type="domain" description="Fibronectin type-III" evidence="5">
    <location>
        <begin position="1219"/>
        <end position="1320"/>
    </location>
</feature>
<keyword evidence="1" id="KW-0677">Repeat</keyword>
<feature type="domain" description="Fibronectin type-III" evidence="5">
    <location>
        <begin position="844"/>
        <end position="938"/>
    </location>
</feature>
<dbReference type="CDD" id="cd05748">
    <property type="entry name" value="Ig_Titin_like"/>
    <property type="match status" value="1"/>
</dbReference>
<keyword evidence="2" id="KW-0393">Immunoglobulin domain</keyword>
<dbReference type="PANTHER" id="PTHR14340">
    <property type="entry name" value="MICROFIBRIL-ASSOCIATED GLYCOPROTEIN 3"/>
    <property type="match status" value="1"/>
</dbReference>
<evidence type="ECO:0000259" key="4">
    <source>
        <dbReference type="PROSITE" id="PS50835"/>
    </source>
</evidence>
<evidence type="ECO:0000256" key="3">
    <source>
        <dbReference type="SAM" id="MobiDB-lite"/>
    </source>
</evidence>
<dbReference type="InterPro" id="IPR013098">
    <property type="entry name" value="Ig_I-set"/>
</dbReference>
<evidence type="ECO:0000256" key="2">
    <source>
        <dbReference type="ARBA" id="ARBA00023319"/>
    </source>
</evidence>
<evidence type="ECO:0008006" key="8">
    <source>
        <dbReference type="Google" id="ProtNLM"/>
    </source>
</evidence>
<dbReference type="Pfam" id="PF07679">
    <property type="entry name" value="I-set"/>
    <property type="match status" value="4"/>
</dbReference>
<dbReference type="GO" id="GO:0031672">
    <property type="term" value="C:A band"/>
    <property type="evidence" value="ECO:0007669"/>
    <property type="project" value="UniProtKB-ARBA"/>
</dbReference>
<dbReference type="PANTHER" id="PTHR14340:SF9">
    <property type="entry name" value="FIBRONECTIN TYPE-III DOMAIN-CONTAINING PROTEIN"/>
    <property type="match status" value="1"/>
</dbReference>
<comment type="caution">
    <text evidence="6">The sequence shown here is derived from an EMBL/GenBank/DDBJ whole genome shotgun (WGS) entry which is preliminary data.</text>
</comment>
<feature type="compositionally biased region" description="Basic and acidic residues" evidence="3">
    <location>
        <begin position="1085"/>
        <end position="1099"/>
    </location>
</feature>
<dbReference type="PROSITE" id="PS50853">
    <property type="entry name" value="FN3"/>
    <property type="match status" value="12"/>
</dbReference>
<dbReference type="FunFam" id="2.60.40.10:FF:000003">
    <property type="entry name" value="Titin isoform E"/>
    <property type="match status" value="3"/>
</dbReference>
<feature type="domain" description="Fibronectin type-III" evidence="5">
    <location>
        <begin position="649"/>
        <end position="745"/>
    </location>
</feature>
<dbReference type="EMBL" id="JAINUG010000005">
    <property type="protein sequence ID" value="KAJ8416947.1"/>
    <property type="molecule type" value="Genomic_DNA"/>
</dbReference>
<feature type="domain" description="Fibronectin type-III" evidence="5">
    <location>
        <begin position="548"/>
        <end position="642"/>
    </location>
</feature>
<dbReference type="Proteomes" id="UP001221898">
    <property type="component" value="Unassembled WGS sequence"/>
</dbReference>
<dbReference type="InterPro" id="IPR036116">
    <property type="entry name" value="FN3_sf"/>
</dbReference>
<proteinExistence type="predicted"/>
<feature type="domain" description="Ig-like" evidence="4">
    <location>
        <begin position="1509"/>
        <end position="1603"/>
    </location>
</feature>
<reference evidence="6" key="1">
    <citation type="journal article" date="2023" name="Science">
        <title>Genome structures resolve the early diversification of teleost fishes.</title>
        <authorList>
            <person name="Parey E."/>
            <person name="Louis A."/>
            <person name="Montfort J."/>
            <person name="Bouchez O."/>
            <person name="Roques C."/>
            <person name="Iampietro C."/>
            <person name="Lluch J."/>
            <person name="Castinel A."/>
            <person name="Donnadieu C."/>
            <person name="Desvignes T."/>
            <person name="Floi Bucao C."/>
            <person name="Jouanno E."/>
            <person name="Wen M."/>
            <person name="Mejri S."/>
            <person name="Dirks R."/>
            <person name="Jansen H."/>
            <person name="Henkel C."/>
            <person name="Chen W.J."/>
            <person name="Zahm M."/>
            <person name="Cabau C."/>
            <person name="Klopp C."/>
            <person name="Thompson A.W."/>
            <person name="Robinson-Rechavi M."/>
            <person name="Braasch I."/>
            <person name="Lecointre G."/>
            <person name="Bobe J."/>
            <person name="Postlethwait J.H."/>
            <person name="Berthelot C."/>
            <person name="Roest Crollius H."/>
            <person name="Guiguen Y."/>
        </authorList>
    </citation>
    <scope>NUCLEOTIDE SEQUENCE</scope>
    <source>
        <strain evidence="6">NC1722</strain>
    </source>
</reference>
<dbReference type="InterPro" id="IPR007110">
    <property type="entry name" value="Ig-like_dom"/>
</dbReference>
<dbReference type="FunFam" id="2.60.40.10:FF:002123">
    <property type="entry name" value="Titin, tandem duplicate 1"/>
    <property type="match status" value="1"/>
</dbReference>
<feature type="domain" description="Fibronectin type-III" evidence="5">
    <location>
        <begin position="1323"/>
        <end position="1417"/>
    </location>
</feature>
<feature type="domain" description="Ig-like" evidence="4">
    <location>
        <begin position="749"/>
        <end position="837"/>
    </location>
</feature>
<dbReference type="PRINTS" id="PR00014">
    <property type="entry name" value="FNTYPEIII"/>
</dbReference>
<dbReference type="CDD" id="cd00063">
    <property type="entry name" value="FN3"/>
    <property type="match status" value="12"/>
</dbReference>
<feature type="region of interest" description="Disordered" evidence="3">
    <location>
        <begin position="626"/>
        <end position="648"/>
    </location>
</feature>
<dbReference type="SMART" id="SM00409">
    <property type="entry name" value="IG"/>
    <property type="match status" value="5"/>
</dbReference>
<name>A0AAD7TAE7_9TELE</name>
<feature type="domain" description="Fibronectin type-III" evidence="5">
    <location>
        <begin position="1734"/>
        <end position="1831"/>
    </location>
</feature>
<feature type="domain" description="Fibronectin type-III" evidence="5">
    <location>
        <begin position="348"/>
        <end position="442"/>
    </location>
</feature>
<organism evidence="6 7">
    <name type="scientific">Aldrovandia affinis</name>
    <dbReference type="NCBI Taxonomy" id="143900"/>
    <lineage>
        <taxon>Eukaryota</taxon>
        <taxon>Metazoa</taxon>
        <taxon>Chordata</taxon>
        <taxon>Craniata</taxon>
        <taxon>Vertebrata</taxon>
        <taxon>Euteleostomi</taxon>
        <taxon>Actinopterygii</taxon>
        <taxon>Neopterygii</taxon>
        <taxon>Teleostei</taxon>
        <taxon>Notacanthiformes</taxon>
        <taxon>Halosauridae</taxon>
        <taxon>Aldrovandia</taxon>
    </lineage>
</organism>